<keyword evidence="2" id="KW-1185">Reference proteome</keyword>
<dbReference type="InterPro" id="IPR016024">
    <property type="entry name" value="ARM-type_fold"/>
</dbReference>
<comment type="caution">
    <text evidence="1">The sequence shown here is derived from an EMBL/GenBank/DDBJ whole genome shotgun (WGS) entry which is preliminary data.</text>
</comment>
<dbReference type="AlphaFoldDB" id="A0A2M9BVU8"/>
<dbReference type="EMBL" id="PGFB01000003">
    <property type="protein sequence ID" value="PJJ62069.1"/>
    <property type="molecule type" value="Genomic_DNA"/>
</dbReference>
<evidence type="ECO:0000313" key="1">
    <source>
        <dbReference type="EMBL" id="PJJ62069.1"/>
    </source>
</evidence>
<sequence length="385" mass="42474">MGAMNELIDRGTVDRLRGILTEAAARVASVEPAFTEPAFATPAFAEPPFPALRQAAHGVDGLNLRARSDLVSAALEADLPDDYRAVSRLFRAALENPGFDDWMIWPVSETTTTLALASPDPRDFDDGLALLAELTPRLTAEFAIRRFLEADLERSLASVERWTSSDDEHVRRLASEGTRPFLPWARRVRSVLASPESTVPILDALYRDESEYVRRSVANHLNDLSREQPELVTAVAAGWLRHPDENTVRVVRHGLRTLVKKAHPGALALMGFEEAAISVSEPVLDTAVVTLPGELGFAFEVTNEGETATRLGIDYVVYYVKSNGSHSEKVFKLTTALIEPGATLRVAKRHAFRPMTTRVHYAGEHALELQINGRRYAKTGFDVVL</sequence>
<name>A0A2M9BVU8_9MICO</name>
<dbReference type="InterPro" id="IPR014825">
    <property type="entry name" value="DNA_alkylation"/>
</dbReference>
<dbReference type="OrthoDB" id="9797162at2"/>
<dbReference type="Pfam" id="PF08713">
    <property type="entry name" value="DNA_alkylation"/>
    <property type="match status" value="1"/>
</dbReference>
<organism evidence="1 2">
    <name type="scientific">Compostimonas suwonensis</name>
    <dbReference type="NCBI Taxonomy" id="1048394"/>
    <lineage>
        <taxon>Bacteria</taxon>
        <taxon>Bacillati</taxon>
        <taxon>Actinomycetota</taxon>
        <taxon>Actinomycetes</taxon>
        <taxon>Micrococcales</taxon>
        <taxon>Microbacteriaceae</taxon>
        <taxon>Compostimonas</taxon>
    </lineage>
</organism>
<dbReference type="SUPFAM" id="SSF48371">
    <property type="entry name" value="ARM repeat"/>
    <property type="match status" value="1"/>
</dbReference>
<dbReference type="Gene3D" id="1.25.40.290">
    <property type="entry name" value="ARM repeat domains"/>
    <property type="match status" value="1"/>
</dbReference>
<gene>
    <name evidence="1" type="ORF">CLV54_1862</name>
</gene>
<evidence type="ECO:0000313" key="2">
    <source>
        <dbReference type="Proteomes" id="UP000230161"/>
    </source>
</evidence>
<reference evidence="1 2" key="1">
    <citation type="submission" date="2017-11" db="EMBL/GenBank/DDBJ databases">
        <title>Genomic Encyclopedia of Archaeal and Bacterial Type Strains, Phase II (KMG-II): From Individual Species to Whole Genera.</title>
        <authorList>
            <person name="Goeker M."/>
        </authorList>
    </citation>
    <scope>NUCLEOTIDE SEQUENCE [LARGE SCALE GENOMIC DNA]</scope>
    <source>
        <strain evidence="1 2">DSM 25625</strain>
    </source>
</reference>
<dbReference type="Proteomes" id="UP000230161">
    <property type="component" value="Unassembled WGS sequence"/>
</dbReference>
<protein>
    <submittedName>
        <fullName evidence="1">3-methyladenine DNA glycosylase AlkC</fullName>
    </submittedName>
</protein>
<accession>A0A2M9BVU8</accession>
<proteinExistence type="predicted"/>